<keyword evidence="2" id="KW-1185">Reference proteome</keyword>
<gene>
    <name evidence="1" type="ORF">WN55_02727</name>
</gene>
<evidence type="ECO:0000313" key="2">
    <source>
        <dbReference type="Proteomes" id="UP000076502"/>
    </source>
</evidence>
<organism evidence="1 2">
    <name type="scientific">Dufourea novaeangliae</name>
    <name type="common">Sweat bee</name>
    <dbReference type="NCBI Taxonomy" id="178035"/>
    <lineage>
        <taxon>Eukaryota</taxon>
        <taxon>Metazoa</taxon>
        <taxon>Ecdysozoa</taxon>
        <taxon>Arthropoda</taxon>
        <taxon>Hexapoda</taxon>
        <taxon>Insecta</taxon>
        <taxon>Pterygota</taxon>
        <taxon>Neoptera</taxon>
        <taxon>Endopterygota</taxon>
        <taxon>Hymenoptera</taxon>
        <taxon>Apocrita</taxon>
        <taxon>Aculeata</taxon>
        <taxon>Apoidea</taxon>
        <taxon>Anthophila</taxon>
        <taxon>Halictidae</taxon>
        <taxon>Rophitinae</taxon>
        <taxon>Dufourea</taxon>
    </lineage>
</organism>
<name>A0A154NXF8_DUFNO</name>
<protein>
    <submittedName>
        <fullName evidence="1">Uncharacterized protein</fullName>
    </submittedName>
</protein>
<proteinExistence type="predicted"/>
<reference evidence="1 2" key="1">
    <citation type="submission" date="2015-07" db="EMBL/GenBank/DDBJ databases">
        <title>The genome of Dufourea novaeangliae.</title>
        <authorList>
            <person name="Pan H."/>
            <person name="Kapheim K."/>
        </authorList>
    </citation>
    <scope>NUCLEOTIDE SEQUENCE [LARGE SCALE GENOMIC DNA]</scope>
    <source>
        <strain evidence="1">0120121106</strain>
        <tissue evidence="1">Whole body</tissue>
    </source>
</reference>
<dbReference type="EMBL" id="KQ434778">
    <property type="protein sequence ID" value="KZC04365.1"/>
    <property type="molecule type" value="Genomic_DNA"/>
</dbReference>
<evidence type="ECO:0000313" key="1">
    <source>
        <dbReference type="EMBL" id="KZC04365.1"/>
    </source>
</evidence>
<dbReference type="Proteomes" id="UP000076502">
    <property type="component" value="Unassembled WGS sequence"/>
</dbReference>
<sequence>MRVFFRGSNASPSANRSLVITGSSGERSSSDNIQAGLFSDTTTITAAAATLLVTS</sequence>
<accession>A0A154NXF8</accession>
<dbReference type="AlphaFoldDB" id="A0A154NXF8"/>